<keyword evidence="4 15" id="KW-0245">EGF-like domain</keyword>
<dbReference type="PROSITE" id="PS01186">
    <property type="entry name" value="EGF_2"/>
    <property type="match status" value="2"/>
</dbReference>
<dbReference type="GO" id="GO:0048589">
    <property type="term" value="P:developmental growth"/>
    <property type="evidence" value="ECO:0007669"/>
    <property type="project" value="UniProtKB-ARBA"/>
</dbReference>
<dbReference type="FunFam" id="2.60.40.60:FF:000116">
    <property type="entry name" value="Dachsous cadherin-related 2"/>
    <property type="match status" value="2"/>
</dbReference>
<feature type="domain" description="Cadherin" evidence="20">
    <location>
        <begin position="354"/>
        <end position="456"/>
    </location>
</feature>
<feature type="domain" description="EGF-like" evidence="19">
    <location>
        <begin position="2252"/>
        <end position="2288"/>
    </location>
</feature>
<reference evidence="21 22" key="1">
    <citation type="journal article" date="2022" name="Nat. Ecol. Evol.">
        <title>A masculinizing supergene underlies an exaggerated male reproductive morph in a spider.</title>
        <authorList>
            <person name="Hendrickx F."/>
            <person name="De Corte Z."/>
            <person name="Sonet G."/>
            <person name="Van Belleghem S.M."/>
            <person name="Kostlbacher S."/>
            <person name="Vangestel C."/>
        </authorList>
    </citation>
    <scope>NUCLEOTIDE SEQUENCE [LARGE SCALE GENOMIC DNA]</scope>
    <source>
        <strain evidence="21">W744_W776</strain>
    </source>
</reference>
<feature type="domain" description="Cadherin" evidence="20">
    <location>
        <begin position="1188"/>
        <end position="1297"/>
    </location>
</feature>
<feature type="region of interest" description="Disordered" evidence="16">
    <location>
        <begin position="2972"/>
        <end position="3014"/>
    </location>
</feature>
<dbReference type="SMART" id="SM00282">
    <property type="entry name" value="LamG"/>
    <property type="match status" value="2"/>
</dbReference>
<evidence type="ECO:0000256" key="16">
    <source>
        <dbReference type="SAM" id="MobiDB-lite"/>
    </source>
</evidence>
<evidence type="ECO:0000256" key="2">
    <source>
        <dbReference type="ARBA" id="ARBA00004479"/>
    </source>
</evidence>
<dbReference type="FunFam" id="2.60.40.60:FF:000035">
    <property type="entry name" value="Protocadherin Fat 3"/>
    <property type="match status" value="1"/>
</dbReference>
<evidence type="ECO:0000256" key="1">
    <source>
        <dbReference type="ARBA" id="ARBA00004162"/>
    </source>
</evidence>
<dbReference type="GO" id="GO:0007163">
    <property type="term" value="P:establishment or maintenance of cell polarity"/>
    <property type="evidence" value="ECO:0007669"/>
    <property type="project" value="UniProtKB-ARBA"/>
</dbReference>
<dbReference type="InterPro" id="IPR001881">
    <property type="entry name" value="EGF-like_Ca-bd_dom"/>
</dbReference>
<dbReference type="CDD" id="cd00110">
    <property type="entry name" value="LamG"/>
    <property type="match status" value="2"/>
</dbReference>
<feature type="transmembrane region" description="Helical" evidence="17">
    <location>
        <begin position="2730"/>
        <end position="2755"/>
    </location>
</feature>
<feature type="domain" description="Cadherin" evidence="20">
    <location>
        <begin position="457"/>
        <end position="561"/>
    </location>
</feature>
<dbReference type="InterPro" id="IPR000742">
    <property type="entry name" value="EGF"/>
</dbReference>
<comment type="caution">
    <text evidence="15">Lacks conserved residue(s) required for the propagation of feature annotation.</text>
</comment>
<feature type="domain" description="EGF-like" evidence="19">
    <location>
        <begin position="2174"/>
        <end position="2210"/>
    </location>
</feature>
<evidence type="ECO:0000256" key="4">
    <source>
        <dbReference type="ARBA" id="ARBA00022536"/>
    </source>
</evidence>
<evidence type="ECO:0000256" key="6">
    <source>
        <dbReference type="ARBA" id="ARBA00022729"/>
    </source>
</evidence>
<keyword evidence="5 17" id="KW-0812">Transmembrane</keyword>
<dbReference type="Pfam" id="PF02210">
    <property type="entry name" value="Laminin_G_2"/>
    <property type="match status" value="1"/>
</dbReference>
<keyword evidence="12 15" id="KW-1015">Disulfide bond</keyword>
<feature type="domain" description="Cadherin" evidence="20">
    <location>
        <begin position="1612"/>
        <end position="1717"/>
    </location>
</feature>
<feature type="compositionally biased region" description="Basic and acidic residues" evidence="16">
    <location>
        <begin position="2914"/>
        <end position="2925"/>
    </location>
</feature>
<dbReference type="PRINTS" id="PR00205">
    <property type="entry name" value="CADHERIN"/>
</dbReference>
<dbReference type="Gene3D" id="2.60.120.200">
    <property type="match status" value="2"/>
</dbReference>
<keyword evidence="9" id="KW-0130">Cell adhesion</keyword>
<feature type="domain" description="Cadherin" evidence="20">
    <location>
        <begin position="775"/>
        <end position="876"/>
    </location>
</feature>
<feature type="disulfide bond" evidence="15">
    <location>
        <begin position="2162"/>
        <end position="2171"/>
    </location>
</feature>
<evidence type="ECO:0000256" key="15">
    <source>
        <dbReference type="PROSITE-ProRule" id="PRU00076"/>
    </source>
</evidence>
<feature type="domain" description="Cadherin" evidence="20">
    <location>
        <begin position="1509"/>
        <end position="1616"/>
    </location>
</feature>
<dbReference type="GO" id="GO:0007156">
    <property type="term" value="P:homophilic cell adhesion via plasma membrane adhesion molecules"/>
    <property type="evidence" value="ECO:0007669"/>
    <property type="project" value="InterPro"/>
</dbReference>
<dbReference type="InterPro" id="IPR002126">
    <property type="entry name" value="Cadherin-like_dom"/>
</dbReference>
<dbReference type="Gene3D" id="2.60.40.60">
    <property type="entry name" value="Cadherins"/>
    <property type="match status" value="18"/>
</dbReference>
<evidence type="ECO:0000259" key="18">
    <source>
        <dbReference type="PROSITE" id="PS50025"/>
    </source>
</evidence>
<dbReference type="SMART" id="SM00179">
    <property type="entry name" value="EGF_CA"/>
    <property type="match status" value="3"/>
</dbReference>
<dbReference type="FunFam" id="2.60.40.60:FF:000020">
    <property type="entry name" value="Dachsous cadherin-related 1b"/>
    <property type="match status" value="4"/>
</dbReference>
<feature type="disulfide bond" evidence="15">
    <location>
        <begin position="2240"/>
        <end position="2249"/>
    </location>
</feature>
<dbReference type="PROSITE" id="PS50026">
    <property type="entry name" value="EGF_3"/>
    <property type="match status" value="4"/>
</dbReference>
<dbReference type="Pfam" id="PF00028">
    <property type="entry name" value="Cadherin"/>
    <property type="match status" value="18"/>
</dbReference>
<feature type="domain" description="Cadherin" evidence="20">
    <location>
        <begin position="1832"/>
        <end position="1933"/>
    </location>
</feature>
<dbReference type="FunFam" id="2.60.40.60:FF:000106">
    <property type="entry name" value="FAT atypical cadherin 4"/>
    <property type="match status" value="1"/>
</dbReference>
<protein>
    <submittedName>
        <fullName evidence="21">Uncharacterized protein</fullName>
    </submittedName>
</protein>
<evidence type="ECO:0000256" key="10">
    <source>
        <dbReference type="ARBA" id="ARBA00022989"/>
    </source>
</evidence>
<dbReference type="Gene3D" id="2.10.25.10">
    <property type="entry name" value="Laminin"/>
    <property type="match status" value="4"/>
</dbReference>
<dbReference type="SUPFAM" id="SSF49313">
    <property type="entry name" value="Cadherin-like"/>
    <property type="match status" value="19"/>
</dbReference>
<evidence type="ECO:0000256" key="3">
    <source>
        <dbReference type="ARBA" id="ARBA00022475"/>
    </source>
</evidence>
<proteinExistence type="predicted"/>
<evidence type="ECO:0000256" key="13">
    <source>
        <dbReference type="ARBA" id="ARBA00023180"/>
    </source>
</evidence>
<dbReference type="SUPFAM" id="SSF57184">
    <property type="entry name" value="Growth factor receptor domain"/>
    <property type="match status" value="1"/>
</dbReference>
<dbReference type="PROSITE" id="PS00022">
    <property type="entry name" value="EGF_1"/>
    <property type="match status" value="4"/>
</dbReference>
<keyword evidence="6" id="KW-0732">Signal</keyword>
<dbReference type="PROSITE" id="PS00232">
    <property type="entry name" value="CADHERIN_1"/>
    <property type="match status" value="7"/>
</dbReference>
<evidence type="ECO:0000259" key="20">
    <source>
        <dbReference type="PROSITE" id="PS50268"/>
    </source>
</evidence>
<evidence type="ECO:0000256" key="14">
    <source>
        <dbReference type="PROSITE-ProRule" id="PRU00043"/>
    </source>
</evidence>
<feature type="domain" description="Laminin G" evidence="18">
    <location>
        <begin position="2537"/>
        <end position="2715"/>
    </location>
</feature>
<dbReference type="PROSITE" id="PS50025">
    <property type="entry name" value="LAM_G_DOMAIN"/>
    <property type="match status" value="2"/>
</dbReference>
<feature type="compositionally biased region" description="Polar residues" evidence="16">
    <location>
        <begin position="2972"/>
        <end position="3007"/>
    </location>
</feature>
<dbReference type="FunFam" id="2.60.40.60:FF:000039">
    <property type="entry name" value="FAT atypical cadherin 3"/>
    <property type="match status" value="1"/>
</dbReference>
<evidence type="ECO:0000256" key="12">
    <source>
        <dbReference type="ARBA" id="ARBA00023157"/>
    </source>
</evidence>
<feature type="domain" description="Cadherin" evidence="20">
    <location>
        <begin position="1298"/>
        <end position="1403"/>
    </location>
</feature>
<comment type="caution">
    <text evidence="21">The sequence shown here is derived from an EMBL/GenBank/DDBJ whole genome shotgun (WGS) entry which is preliminary data.</text>
</comment>
<evidence type="ECO:0000256" key="8">
    <source>
        <dbReference type="ARBA" id="ARBA00022837"/>
    </source>
</evidence>
<dbReference type="Pfam" id="PF00008">
    <property type="entry name" value="EGF"/>
    <property type="match status" value="2"/>
</dbReference>
<dbReference type="CDD" id="cd11304">
    <property type="entry name" value="Cadherin_repeat"/>
    <property type="match status" value="18"/>
</dbReference>
<comment type="subcellular location">
    <subcellularLocation>
        <location evidence="1">Cell membrane</location>
        <topology evidence="1">Single-pass membrane protein</topology>
    </subcellularLocation>
    <subcellularLocation>
        <location evidence="2">Membrane</location>
        <topology evidence="2">Single-pass type I membrane protein</topology>
    </subcellularLocation>
</comment>
<feature type="domain" description="Cadherin" evidence="20">
    <location>
        <begin position="143"/>
        <end position="247"/>
    </location>
</feature>
<feature type="region of interest" description="Disordered" evidence="16">
    <location>
        <begin position="2882"/>
        <end position="2938"/>
    </location>
</feature>
<evidence type="ECO:0000259" key="19">
    <source>
        <dbReference type="PROSITE" id="PS50026"/>
    </source>
</evidence>
<dbReference type="EMBL" id="JAFNEN010000456">
    <property type="protein sequence ID" value="KAG8182639.1"/>
    <property type="molecule type" value="Genomic_DNA"/>
</dbReference>
<keyword evidence="8 14" id="KW-0106">Calcium</keyword>
<feature type="domain" description="Cadherin" evidence="20">
    <location>
        <begin position="248"/>
        <end position="354"/>
    </location>
</feature>
<name>A0AAV6UF70_9ARAC</name>
<evidence type="ECO:0000256" key="9">
    <source>
        <dbReference type="ARBA" id="ARBA00022889"/>
    </source>
</evidence>
<feature type="domain" description="Cadherin" evidence="20">
    <location>
        <begin position="1404"/>
        <end position="1508"/>
    </location>
</feature>
<organism evidence="21 22">
    <name type="scientific">Oedothorax gibbosus</name>
    <dbReference type="NCBI Taxonomy" id="931172"/>
    <lineage>
        <taxon>Eukaryota</taxon>
        <taxon>Metazoa</taxon>
        <taxon>Ecdysozoa</taxon>
        <taxon>Arthropoda</taxon>
        <taxon>Chelicerata</taxon>
        <taxon>Arachnida</taxon>
        <taxon>Araneae</taxon>
        <taxon>Araneomorphae</taxon>
        <taxon>Entelegynae</taxon>
        <taxon>Araneoidea</taxon>
        <taxon>Linyphiidae</taxon>
        <taxon>Erigoninae</taxon>
        <taxon>Oedothorax</taxon>
    </lineage>
</organism>
<feature type="disulfide bond" evidence="15">
    <location>
        <begin position="2200"/>
        <end position="2209"/>
    </location>
</feature>
<feature type="domain" description="Cadherin" evidence="20">
    <location>
        <begin position="894"/>
        <end position="981"/>
    </location>
</feature>
<dbReference type="Pfam" id="PF00054">
    <property type="entry name" value="Laminin_G_1"/>
    <property type="match status" value="1"/>
</dbReference>
<dbReference type="InterPro" id="IPR009030">
    <property type="entry name" value="Growth_fac_rcpt_cys_sf"/>
</dbReference>
<dbReference type="GO" id="GO:0048513">
    <property type="term" value="P:animal organ development"/>
    <property type="evidence" value="ECO:0007669"/>
    <property type="project" value="UniProtKB-ARBA"/>
</dbReference>
<dbReference type="InterPro" id="IPR013320">
    <property type="entry name" value="ConA-like_dom_sf"/>
</dbReference>
<dbReference type="InterPro" id="IPR020894">
    <property type="entry name" value="Cadherin_CS"/>
</dbReference>
<dbReference type="CDD" id="cd00054">
    <property type="entry name" value="EGF_CA"/>
    <property type="match status" value="4"/>
</dbReference>
<dbReference type="FunFam" id="2.60.40.60:FF:000275">
    <property type="entry name" value="Si:dkey-30k22.7"/>
    <property type="match status" value="1"/>
</dbReference>
<gene>
    <name evidence="21" type="ORF">JTE90_018475</name>
</gene>
<keyword evidence="11 17" id="KW-0472">Membrane</keyword>
<dbReference type="SMART" id="SM00181">
    <property type="entry name" value="EGF"/>
    <property type="match status" value="5"/>
</dbReference>
<feature type="domain" description="Cadherin" evidence="20">
    <location>
        <begin position="982"/>
        <end position="1087"/>
    </location>
</feature>
<dbReference type="GO" id="GO:0090251">
    <property type="term" value="P:protein localization involved in establishment of planar polarity"/>
    <property type="evidence" value="ECO:0007669"/>
    <property type="project" value="UniProtKB-ARBA"/>
</dbReference>
<feature type="domain" description="EGF-like" evidence="19">
    <location>
        <begin position="2114"/>
        <end position="2172"/>
    </location>
</feature>
<dbReference type="SMART" id="SM00112">
    <property type="entry name" value="CA"/>
    <property type="match status" value="18"/>
</dbReference>
<dbReference type="GO" id="GO:0016327">
    <property type="term" value="C:apicolateral plasma membrane"/>
    <property type="evidence" value="ECO:0007669"/>
    <property type="project" value="UniProtKB-ARBA"/>
</dbReference>
<dbReference type="FunFam" id="2.60.40.60:FF:000037">
    <property type="entry name" value="FAT atypical cadherin 1"/>
    <property type="match status" value="1"/>
</dbReference>
<dbReference type="GO" id="GO:0035332">
    <property type="term" value="P:positive regulation of hippo signaling"/>
    <property type="evidence" value="ECO:0007669"/>
    <property type="project" value="UniProtKB-ARBA"/>
</dbReference>
<feature type="domain" description="Cadherin" evidence="20">
    <location>
        <begin position="562"/>
        <end position="666"/>
    </location>
</feature>
<keyword evidence="7" id="KW-0677">Repeat</keyword>
<evidence type="ECO:0000313" key="21">
    <source>
        <dbReference type="EMBL" id="KAG8182639.1"/>
    </source>
</evidence>
<dbReference type="InterPro" id="IPR015919">
    <property type="entry name" value="Cadherin-like_sf"/>
</dbReference>
<accession>A0AAV6UF70</accession>
<dbReference type="FunFam" id="2.60.40.60:FF:000118">
    <property type="entry name" value="protocadherin Fat 4"/>
    <property type="match status" value="1"/>
</dbReference>
<keyword evidence="10 17" id="KW-1133">Transmembrane helix</keyword>
<evidence type="ECO:0000256" key="5">
    <source>
        <dbReference type="ARBA" id="ARBA00022692"/>
    </source>
</evidence>
<dbReference type="FunFam" id="2.60.40.60:FF:000080">
    <property type="entry name" value="FAT atypical cadherin 1"/>
    <property type="match status" value="1"/>
</dbReference>
<keyword evidence="22" id="KW-1185">Reference proteome</keyword>
<evidence type="ECO:0000256" key="17">
    <source>
        <dbReference type="SAM" id="Phobius"/>
    </source>
</evidence>
<feature type="domain" description="Cadherin" evidence="20">
    <location>
        <begin position="1087"/>
        <end position="1187"/>
    </location>
</feature>
<feature type="disulfide bond" evidence="15">
    <location>
        <begin position="2278"/>
        <end position="2287"/>
    </location>
</feature>
<feature type="domain" description="Cadherin" evidence="20">
    <location>
        <begin position="1718"/>
        <end position="1823"/>
    </location>
</feature>
<dbReference type="FunFam" id="2.10.25.10:FF:000066">
    <property type="entry name" value="FAT atypical cadherin 4"/>
    <property type="match status" value="1"/>
</dbReference>
<evidence type="ECO:0000313" key="22">
    <source>
        <dbReference type="Proteomes" id="UP000827092"/>
    </source>
</evidence>
<dbReference type="FunFam" id="2.60.40.60:FF:000033">
    <property type="entry name" value="FAT atypical cadherin 1"/>
    <property type="match status" value="2"/>
</dbReference>
<feature type="domain" description="Cadherin" evidence="20">
    <location>
        <begin position="668"/>
        <end position="774"/>
    </location>
</feature>
<evidence type="ECO:0000256" key="7">
    <source>
        <dbReference type="ARBA" id="ARBA00022737"/>
    </source>
</evidence>
<dbReference type="PANTHER" id="PTHR24026">
    <property type="entry name" value="FAT ATYPICAL CADHERIN-RELATED"/>
    <property type="match status" value="1"/>
</dbReference>
<evidence type="ECO:0000256" key="11">
    <source>
        <dbReference type="ARBA" id="ARBA00023136"/>
    </source>
</evidence>
<dbReference type="FunFam" id="2.60.40.60:FF:000015">
    <property type="entry name" value="FAT atypical cadherin 1"/>
    <property type="match status" value="1"/>
</dbReference>
<dbReference type="PANTHER" id="PTHR24026:SF126">
    <property type="entry name" value="PROTOCADHERIN FAT 4"/>
    <property type="match status" value="1"/>
</dbReference>
<feature type="domain" description="Laminin G" evidence="18">
    <location>
        <begin position="2289"/>
        <end position="2482"/>
    </location>
</feature>
<feature type="domain" description="Cadherin" evidence="20">
    <location>
        <begin position="42"/>
        <end position="139"/>
    </location>
</feature>
<keyword evidence="3" id="KW-1003">Cell membrane</keyword>
<dbReference type="SUPFAM" id="SSF49899">
    <property type="entry name" value="Concanavalin A-like lectins/glucanases"/>
    <property type="match status" value="2"/>
</dbReference>
<feature type="domain" description="EGF-like" evidence="19">
    <location>
        <begin position="2213"/>
        <end position="2250"/>
    </location>
</feature>
<sequence>MAEWRPDAANGHCCLPIRNSAVSRSPVSITVVDENDSPPRFETTPYKVSLSENAIAGHPIVTVSASDPDTEGSLTYMLVGKEDKFRLDPVTGVLYLYEPLDRETQHFHKVTVRAHDGVAFSEAAVLIEVLDSNDNSPMFVLTNRSIYSFDISEGTERGAQVGKLLATDSDMGVNKEISYAILSDYGNNVFSLNPKTGIFTLTSHLDYEEIEHYIFVCEAKDSGTPSLSSTVTVVFNVIDENDHAPLFDPMSYSDEIFENVTIGTSILKVSATDMDSGENGLITFDIVDGNTGNKFAINADGWIVTLSTLDRETKSLYSLTISATDKASDPAKRFSSTVNVNVIVKDVNDCVPEFLTPNITYVMENVPVNSVILAVNAVDKDEGRNSYVEYSLVSPQPLFSLGPIDGLLRVVGPIDREIKSEYTVTVLAKDRGLVEKSSTAEIKIVIADDNDHSPVFMHHEYSASVNENTAIGFSVLQLTASDMDEGLNAEVRYSIIAGDIDYYFTIEEDTGILRVAKDLDFETKSHYSLTIKAEDSGADSKHDTATVWIQIIDQNDNAPTFRNSPYFVHAVENAEELPVLLMVITAHDSDEVSKNQLQYRIKEGNRSIFSINSTTGELFSEKAFDREEEAQYTLQIVCIDSGSPSQTGTATVSILVEDRNDNVPQFEASKQYVASVVENLPVSSSIITVEATDKDIGRNSEILYSLLKVGNEENRFKIDPLTGTISTNVVLDREEKDSYNLCVEAHDLGLINQHPAITNVTITIEDDNDHTPEFTQSIYVVYIPDSAVGGHFVFGAVAEDKDLGLNSRIVYHLSGTDADKFYIDGKNGVLKLVDKLTNKSDGYQLRVHATDSGESPLSSTTLVNVFTQKSELFPKFQPGVRNFKFAESSKNLLVTKLSAVSPKADEAGKINYYIAGGNSGNAFTVGKESGEVMLVDVGLDRESISTYELLIEARDSDTPPLASAVRLEIVVSDINDNVPVFKNLFYNASVKEELEPPLFVIQVEATDADWGTNAVVEYHFLDANDKDNPFTLDSKTGEIFTTEVLDRETKDSYVVVVTAVDHGTPQKTSSATVFINVLDKNDNPPRFTRLFSANVTENAQIGSFVIQVTSSDRDINGQANASYSFTENVGGKFAIDPVSGKVTVAGSIDRELEDEYLLKVAAVDGSWRAETPLTVTIEDVNDNAPEFDLPEYTFNVPELMEGVSFIGKVSASDRDKKGPDSFVSYSLKRPSDLFRIDMNGNILSKQMLYYKKTLKGSSPENRHVIQVVASDNGKPALRSETTVNINVIDSNNNRPEFPSESYFSPIPESTAVGLSLFQVIAEDKLDVGVNAELEYHITSGNGTEYFSIHKKTGWVSVSSPLIGLKDKWFTVNIKATDKGVPPKHTETTGMFAITDENKFDPEFTALSYQVVIPENEPLLSEIVTVTATDKDKGFNGEIMYSILSGNLDNHFQISPHTGTITIAKHLDFETITTYHLNILASDRGFKSRNSTAVLNVLVTDVNDNPPVYNSTRYEVYIFENEPQGTYVTQLIALDADSARNSIIEYSIPEGDHSYFKIDSKTGVLTSSAPFDFEEKTKYSVKVIASNVGTLLFTSTILDIYVIGRNEYYPHFVQPVFQFAVSESAALGTTVGRLEALDEDAGLDGEIFFFFVGSSNDKGFEMEKRTGVIKVSRVLDRESQSRVVLTVLAKNTGSIRGNDTDEAQVVISIQDGNDPPIFSKEIYEARVSEAAPIETSVVNVSAVDKDVHPNNNQFLFSIYSGNVEEAFSIDPQSGAIFTARHLDRETHSVYNLTITATDSGNPPQSGSTLVIINIDDVNDNGPMFVSQEVVGYILENEPAYTSVMMLSVTDQDLPPNGPPFKFFLVGGEHKDYFELNSHTGLVKTTKSLDRETTPVLKIVVEIQDNGKPPMSSQNLVKIVVLDKNDCPSSSRPLTILVWVHNKSLPSRKIADVHPQDLDTVGQYQCQIVEGNSAIFRIPKNCDLHAKAKVDSPATYSLTVRGNDGKHRNVSSTIKVKFLTFDNATFENSISIRIFNFSAEAFLAMYDNFLHVLNNIFKSSSQPILYSIVNVDGHLELTLASKLNEHLFMPPSEVLSILEQKSTLIKKDSLENITFGYDPCEASPCQNKGVCSSFLEMKEFLSIVDSPSLIFTSPFVSRKFLCQCPSGFSGSTCQNQQDPCLPNPCSSGSTCHKEGTTFRCACAPQFEGKHCDVPRKESCTSSVCKNGGTCQESPNGGFFCLCRPGFKGLVCEQTADACRPNRCLNGATCVSENLGYHCLCASNYFGKHCEKSSYGFHPYSYMAFSSLPSETNDISIVFAMKKFLKNALLVYQFGAQSGGRSDFLALEIINSIPTLSFGGSRTAITRISVNFTVAGDKWHKVTVIRNGKVASLSVVSCNQNGVACEECLLGNSTCSKSATGDTGTLNFGNNPMYVGGVPTVDPLLERPNEVLTNDFIGCIHALSVNGREIDMNAPLKSAFITSSCSRKENSCTAATCGEGGTCVGNQFAMPCRCNSDVIAASCVEANKPYSIGGGSFLELIPEEKHRRTLLLLDKKHTKESSFKTLKFHLRSYSKSGVVLFSGNNDEHTILELKDGRIFYSTKMKSSEELVEELNLPSINDGKYHTIALSSHTRPGKYSELNISVDDYVLHNINSKDVLHDFLDPYVSSITIGGKWDQLTDVTGCVKLITVNNEAQVENDNYTSYFKLYHRGNPHSTCQNKALGIDNVTTDPLSIGVILVISFFAVLLVVILVSFLVFRKRKLKNKNPSFLQKNKENGNVFMEAETHRTHECTNYMPEDLVPKKMKDPRDTEKRPDIIENPKRIEEAPLSHTPHVVNESKKKTENFIPNSEVDFYDLDNSSSIAPSDMNDVSVYYKMYKKTANKVPSYNHRHSPNQFHSRGDTHSPRNILHKPHPLTKRDSPFSHTEKMQNTPLARLSPSSELSEAAVRILTLKDISGKPLQKALLATAQGVGSKQFQDPLTNSDRSLNSPVSNLSHSTSSMQSGHQNVNKLKPRDNGITLGLTTEEIERLNARPRNLSLVSTLDAVSSSSDDNAEKHKLAELLESNTELLEAQDSSTDESGNDSFTCSEFEYDNYDKVHREFGPRNMIFSKLAEEDNENDEDYAKNYDGFDSFRGSFSTLVASDDESSNPPPYKPANGSMLGWDCLLNWGPNFENLVGVFKDIEQLPDNVNSSGPGHSQTDEDYV</sequence>
<feature type="compositionally biased region" description="Polar residues" evidence="16">
    <location>
        <begin position="2926"/>
        <end position="2938"/>
    </location>
</feature>
<dbReference type="InterPro" id="IPR001791">
    <property type="entry name" value="Laminin_G"/>
</dbReference>
<keyword evidence="13" id="KW-0325">Glycoprotein</keyword>
<dbReference type="GO" id="GO:0005509">
    <property type="term" value="F:calcium ion binding"/>
    <property type="evidence" value="ECO:0007669"/>
    <property type="project" value="UniProtKB-UniRule"/>
</dbReference>
<dbReference type="Proteomes" id="UP000827092">
    <property type="component" value="Unassembled WGS sequence"/>
</dbReference>
<dbReference type="PROSITE" id="PS50268">
    <property type="entry name" value="CADHERIN_2"/>
    <property type="match status" value="18"/>
</dbReference>